<accession>A0A078GVT1</accession>
<dbReference type="Gramene" id="CDY30575">
    <property type="protein sequence ID" value="CDY30575"/>
    <property type="gene ID" value="GSBRNA2T00045814001"/>
</dbReference>
<keyword evidence="1" id="KW-0812">Transmembrane</keyword>
<keyword evidence="1" id="KW-1133">Transmembrane helix</keyword>
<name>A0A078GVT1_BRANA</name>
<keyword evidence="3" id="KW-1185">Reference proteome</keyword>
<evidence type="ECO:0000256" key="1">
    <source>
        <dbReference type="SAM" id="Phobius"/>
    </source>
</evidence>
<dbReference type="AlphaFoldDB" id="A0A078GVT1"/>
<proteinExistence type="predicted"/>
<evidence type="ECO:0000313" key="2">
    <source>
        <dbReference type="EMBL" id="CDY30575.1"/>
    </source>
</evidence>
<keyword evidence="1" id="KW-0472">Membrane</keyword>
<reference evidence="2 3" key="1">
    <citation type="journal article" date="2014" name="Science">
        <title>Plant genetics. Early allopolyploid evolution in the post-Neolithic Brassica napus oilseed genome.</title>
        <authorList>
            <person name="Chalhoub B."/>
            <person name="Denoeud F."/>
            <person name="Liu S."/>
            <person name="Parkin I.A."/>
            <person name="Tang H."/>
            <person name="Wang X."/>
            <person name="Chiquet J."/>
            <person name="Belcram H."/>
            <person name="Tong C."/>
            <person name="Samans B."/>
            <person name="Correa M."/>
            <person name="Da Silva C."/>
            <person name="Just J."/>
            <person name="Falentin C."/>
            <person name="Koh C.S."/>
            <person name="Le Clainche I."/>
            <person name="Bernard M."/>
            <person name="Bento P."/>
            <person name="Noel B."/>
            <person name="Labadie K."/>
            <person name="Alberti A."/>
            <person name="Charles M."/>
            <person name="Arnaud D."/>
            <person name="Guo H."/>
            <person name="Daviaud C."/>
            <person name="Alamery S."/>
            <person name="Jabbari K."/>
            <person name="Zhao M."/>
            <person name="Edger P.P."/>
            <person name="Chelaifa H."/>
            <person name="Tack D."/>
            <person name="Lassalle G."/>
            <person name="Mestiri I."/>
            <person name="Schnel N."/>
            <person name="Le Paslier M.C."/>
            <person name="Fan G."/>
            <person name="Renault V."/>
            <person name="Bayer P.E."/>
            <person name="Golicz A.A."/>
            <person name="Manoli S."/>
            <person name="Lee T.H."/>
            <person name="Thi V.H."/>
            <person name="Chalabi S."/>
            <person name="Hu Q."/>
            <person name="Fan C."/>
            <person name="Tollenaere R."/>
            <person name="Lu Y."/>
            <person name="Battail C."/>
            <person name="Shen J."/>
            <person name="Sidebottom C.H."/>
            <person name="Wang X."/>
            <person name="Canaguier A."/>
            <person name="Chauveau A."/>
            <person name="Berard A."/>
            <person name="Deniot G."/>
            <person name="Guan M."/>
            <person name="Liu Z."/>
            <person name="Sun F."/>
            <person name="Lim Y.P."/>
            <person name="Lyons E."/>
            <person name="Town C.D."/>
            <person name="Bancroft I."/>
            <person name="Wang X."/>
            <person name="Meng J."/>
            <person name="Ma J."/>
            <person name="Pires J.C."/>
            <person name="King G.J."/>
            <person name="Brunel D."/>
            <person name="Delourme R."/>
            <person name="Renard M."/>
            <person name="Aury J.M."/>
            <person name="Adams K.L."/>
            <person name="Batley J."/>
            <person name="Snowdon R.J."/>
            <person name="Tost J."/>
            <person name="Edwards D."/>
            <person name="Zhou Y."/>
            <person name="Hua W."/>
            <person name="Sharpe A.G."/>
            <person name="Paterson A.H."/>
            <person name="Guan C."/>
            <person name="Wincker P."/>
        </authorList>
    </citation>
    <scope>NUCLEOTIDE SEQUENCE [LARGE SCALE GENOMIC DNA]</scope>
    <source>
        <strain evidence="3">cv. Darmor-bzh</strain>
    </source>
</reference>
<feature type="transmembrane region" description="Helical" evidence="1">
    <location>
        <begin position="6"/>
        <end position="23"/>
    </location>
</feature>
<protein>
    <submittedName>
        <fullName evidence="2">BnaC07g04060D protein</fullName>
    </submittedName>
</protein>
<organism evidence="2 3">
    <name type="scientific">Brassica napus</name>
    <name type="common">Rape</name>
    <dbReference type="NCBI Taxonomy" id="3708"/>
    <lineage>
        <taxon>Eukaryota</taxon>
        <taxon>Viridiplantae</taxon>
        <taxon>Streptophyta</taxon>
        <taxon>Embryophyta</taxon>
        <taxon>Tracheophyta</taxon>
        <taxon>Spermatophyta</taxon>
        <taxon>Magnoliopsida</taxon>
        <taxon>eudicotyledons</taxon>
        <taxon>Gunneridae</taxon>
        <taxon>Pentapetalae</taxon>
        <taxon>rosids</taxon>
        <taxon>malvids</taxon>
        <taxon>Brassicales</taxon>
        <taxon>Brassicaceae</taxon>
        <taxon>Brassiceae</taxon>
        <taxon>Brassica</taxon>
    </lineage>
</organism>
<dbReference type="Proteomes" id="UP000028999">
    <property type="component" value="Unassembled WGS sequence"/>
</dbReference>
<sequence length="133" mass="15293">MRWSKQTWVIATFLGKALTFFIFSEKRSLCYYKSFVCRSPEQVSEGSGKTLEEEEASSLSFTPRDLLDSSGRFVVNHGVCVMLIVLWKVEEVRPLNQKEVVSFGKRHGLTNNYRSVALVNVKPLLPPPYPYHY</sequence>
<evidence type="ECO:0000313" key="3">
    <source>
        <dbReference type="Proteomes" id="UP000028999"/>
    </source>
</evidence>
<gene>
    <name evidence="2" type="primary">BnaC07g04060D</name>
    <name evidence="2" type="ORF">GSBRNA2T00045814001</name>
</gene>
<dbReference type="EMBL" id="LK032255">
    <property type="protein sequence ID" value="CDY30575.1"/>
    <property type="molecule type" value="Genomic_DNA"/>
</dbReference>
<dbReference type="PaxDb" id="3708-A0A078GVT1"/>